<feature type="compositionally biased region" description="Basic and acidic residues" evidence="1">
    <location>
        <begin position="73"/>
        <end position="85"/>
    </location>
</feature>
<comment type="caution">
    <text evidence="2">The sequence shown here is derived from an EMBL/GenBank/DDBJ whole genome shotgun (WGS) entry which is preliminary data.</text>
</comment>
<protein>
    <submittedName>
        <fullName evidence="2">Uncharacterized protein</fullName>
    </submittedName>
</protein>
<proteinExistence type="predicted"/>
<evidence type="ECO:0000256" key="1">
    <source>
        <dbReference type="SAM" id="MobiDB-lite"/>
    </source>
</evidence>
<gene>
    <name evidence="2" type="ORF">G3M48_003254</name>
</gene>
<feature type="region of interest" description="Disordered" evidence="1">
    <location>
        <begin position="1"/>
        <end position="98"/>
    </location>
</feature>
<sequence length="152" mass="15951">VTRREAAQHLAPAHQRHARQRRAPRAQTLQQPGIGRRAQRHHGRLQRADKGDDGRAREPVADQRALNHAPGVRRADTPPHEHAAARDNGPAVAAVGGRRVGRERRREYFFLFLGGAAAGDGGGSRTAGGGGGGADGGVGPARGPTDAIGQLD</sequence>
<feature type="compositionally biased region" description="Gly residues" evidence="1">
    <location>
        <begin position="119"/>
        <end position="140"/>
    </location>
</feature>
<keyword evidence="3" id="KW-1185">Reference proteome</keyword>
<name>A0AAW0REY2_9HYPO</name>
<organism evidence="2 3">
    <name type="scientific">Beauveria asiatica</name>
    <dbReference type="NCBI Taxonomy" id="1069075"/>
    <lineage>
        <taxon>Eukaryota</taxon>
        <taxon>Fungi</taxon>
        <taxon>Dikarya</taxon>
        <taxon>Ascomycota</taxon>
        <taxon>Pezizomycotina</taxon>
        <taxon>Sordariomycetes</taxon>
        <taxon>Hypocreomycetidae</taxon>
        <taxon>Hypocreales</taxon>
        <taxon>Cordycipitaceae</taxon>
        <taxon>Beauveria</taxon>
    </lineage>
</organism>
<dbReference type="AlphaFoldDB" id="A0AAW0REY2"/>
<evidence type="ECO:0000313" key="3">
    <source>
        <dbReference type="Proteomes" id="UP001397290"/>
    </source>
</evidence>
<feature type="non-terminal residue" evidence="2">
    <location>
        <position position="1"/>
    </location>
</feature>
<feature type="compositionally biased region" description="Basic residues" evidence="1">
    <location>
        <begin position="14"/>
        <end position="24"/>
    </location>
</feature>
<feature type="region of interest" description="Disordered" evidence="1">
    <location>
        <begin position="119"/>
        <end position="152"/>
    </location>
</feature>
<feature type="compositionally biased region" description="Basic and acidic residues" evidence="1">
    <location>
        <begin position="46"/>
        <end position="61"/>
    </location>
</feature>
<dbReference type="Proteomes" id="UP001397290">
    <property type="component" value="Unassembled WGS sequence"/>
</dbReference>
<reference evidence="2 3" key="1">
    <citation type="submission" date="2020-02" db="EMBL/GenBank/DDBJ databases">
        <title>Comparative genomics of the hypocrealean fungal genus Beauvera.</title>
        <authorList>
            <person name="Showalter D.N."/>
            <person name="Bushley K.E."/>
            <person name="Rehner S.A."/>
        </authorList>
    </citation>
    <scope>NUCLEOTIDE SEQUENCE [LARGE SCALE GENOMIC DNA]</scope>
    <source>
        <strain evidence="2 3">ARSEF4384</strain>
    </source>
</reference>
<accession>A0AAW0REY2</accession>
<evidence type="ECO:0000313" key="2">
    <source>
        <dbReference type="EMBL" id="KAK8140621.1"/>
    </source>
</evidence>
<dbReference type="EMBL" id="JAAHCF010002179">
    <property type="protein sequence ID" value="KAK8140621.1"/>
    <property type="molecule type" value="Genomic_DNA"/>
</dbReference>